<accession>A0AA88BCM0</accession>
<gene>
    <name evidence="2" type="ORF">GCM10010987_75910</name>
</gene>
<comment type="caution">
    <text evidence="2">The sequence shown here is derived from an EMBL/GenBank/DDBJ whole genome shotgun (WGS) entry which is preliminary data.</text>
</comment>
<proteinExistence type="predicted"/>
<protein>
    <submittedName>
        <fullName evidence="2">Uncharacterized protein</fullName>
    </submittedName>
</protein>
<dbReference type="Proteomes" id="UP000625079">
    <property type="component" value="Unassembled WGS sequence"/>
</dbReference>
<organism evidence="2 3">
    <name type="scientific">Bradyrhizobium guangdongense</name>
    <dbReference type="NCBI Taxonomy" id="1325090"/>
    <lineage>
        <taxon>Bacteria</taxon>
        <taxon>Pseudomonadati</taxon>
        <taxon>Pseudomonadota</taxon>
        <taxon>Alphaproteobacteria</taxon>
        <taxon>Hyphomicrobiales</taxon>
        <taxon>Nitrobacteraceae</taxon>
        <taxon>Bradyrhizobium</taxon>
    </lineage>
</organism>
<reference evidence="2" key="2">
    <citation type="submission" date="2022-12" db="EMBL/GenBank/DDBJ databases">
        <authorList>
            <person name="Sun Q."/>
            <person name="Zhou Y."/>
        </authorList>
    </citation>
    <scope>NUCLEOTIDE SEQUENCE</scope>
    <source>
        <strain evidence="2">CGMCC 1.15034</strain>
    </source>
</reference>
<feature type="compositionally biased region" description="Basic and acidic residues" evidence="1">
    <location>
        <begin position="65"/>
        <end position="74"/>
    </location>
</feature>
<evidence type="ECO:0000313" key="2">
    <source>
        <dbReference type="EMBL" id="GGI33744.1"/>
    </source>
</evidence>
<name>A0AA88BCM0_9BRAD</name>
<reference evidence="2" key="1">
    <citation type="journal article" date="2014" name="Int. J. Syst. Evol. Microbiol.">
        <title>Complete genome sequence of Corynebacterium casei LMG S-19264T (=DSM 44701T), isolated from a smear-ripened cheese.</title>
        <authorList>
            <consortium name="US DOE Joint Genome Institute (JGI-PGF)"/>
            <person name="Walter F."/>
            <person name="Albersmeier A."/>
            <person name="Kalinowski J."/>
            <person name="Ruckert C."/>
        </authorList>
    </citation>
    <scope>NUCLEOTIDE SEQUENCE</scope>
    <source>
        <strain evidence="2">CGMCC 1.15034</strain>
    </source>
</reference>
<sequence>MQADIVTDTAFVNRVYGDLLSRPADPAGLSASLNAIATNNVQPWLGTCWARSNTELTSLTRLKDAAAARTDRQRAASPYRPLRQRHRGTGGGIIGQL</sequence>
<evidence type="ECO:0000313" key="3">
    <source>
        <dbReference type="Proteomes" id="UP000625079"/>
    </source>
</evidence>
<dbReference type="AlphaFoldDB" id="A0AA88BCM0"/>
<evidence type="ECO:0000256" key="1">
    <source>
        <dbReference type="SAM" id="MobiDB-lite"/>
    </source>
</evidence>
<dbReference type="EMBL" id="BMHC01000033">
    <property type="protein sequence ID" value="GGI33744.1"/>
    <property type="molecule type" value="Genomic_DNA"/>
</dbReference>
<feature type="region of interest" description="Disordered" evidence="1">
    <location>
        <begin position="65"/>
        <end position="97"/>
    </location>
</feature>